<dbReference type="InterPro" id="IPR012337">
    <property type="entry name" value="RNaseH-like_sf"/>
</dbReference>
<dbReference type="OrthoDB" id="9800549at2"/>
<sequence length="365" mass="42540">MLISTQSALDDAIADISQNTHIAVDTEFYWMRTYYPELCLIQIATVNDIYLIDTLTDNLDFSGLNAIFENNNIQKIIHSAPNDVPIIKRFLNCEISNIFDTQLAATFLGFQNQLSLKNLLQEMLDIEMEKESQFSDWRKRPLSTKQINYAKKDVEFLITLQKTLEQKLNEIGYKYFFEEELIEISQIGFNNLEVIHTKVGNLQKFSTSTQENILKIAVWRENLAQQKDLPVRFLFDNKVLYDLAHLNPRTLDDFETSNYQKLKAWLKTGVISALKTKTSYKHLTLDKKYTSKVDNETIDKIIECFNTILDSYKFDNSSVASKKDIRSLTYNLKLENSNINNKLLKGWRYEVVGKKLKEYILDTIK</sequence>
<dbReference type="Pfam" id="PF01612">
    <property type="entry name" value="DNA_pol_A_exo1"/>
    <property type="match status" value="1"/>
</dbReference>
<dbReference type="InterPro" id="IPR002562">
    <property type="entry name" value="3'-5'_exonuclease_dom"/>
</dbReference>
<dbReference type="SUPFAM" id="SSF53098">
    <property type="entry name" value="Ribonuclease H-like"/>
    <property type="match status" value="1"/>
</dbReference>
<dbReference type="InterPro" id="IPR051086">
    <property type="entry name" value="RNase_D-like"/>
</dbReference>
<protein>
    <submittedName>
        <fullName evidence="2">Ribonuclease D</fullName>
    </submittedName>
</protein>
<dbReference type="Gene3D" id="3.30.420.10">
    <property type="entry name" value="Ribonuclease H-like superfamily/Ribonuclease H"/>
    <property type="match status" value="1"/>
</dbReference>
<dbReference type="InterPro" id="IPR002121">
    <property type="entry name" value="HRDC_dom"/>
</dbReference>
<dbReference type="EMBL" id="CP043424">
    <property type="protein sequence ID" value="QIW11675.1"/>
    <property type="molecule type" value="Genomic_DNA"/>
</dbReference>
<dbReference type="Gene3D" id="1.10.150.80">
    <property type="entry name" value="HRDC domain"/>
    <property type="match status" value="2"/>
</dbReference>
<dbReference type="CDD" id="cd06142">
    <property type="entry name" value="RNaseD_exo"/>
    <property type="match status" value="1"/>
</dbReference>
<dbReference type="GO" id="GO:0006139">
    <property type="term" value="P:nucleobase-containing compound metabolic process"/>
    <property type="evidence" value="ECO:0007669"/>
    <property type="project" value="InterPro"/>
</dbReference>
<dbReference type="PANTHER" id="PTHR47649">
    <property type="entry name" value="RIBONUCLEASE D"/>
    <property type="match status" value="1"/>
</dbReference>
<name>A0A2Z4XX30_9GAMM</name>
<dbReference type="Proteomes" id="UP000251120">
    <property type="component" value="Chromosome"/>
</dbReference>
<dbReference type="KEGG" id="fad:CDH04_03020"/>
<proteinExistence type="predicted"/>
<gene>
    <name evidence="2" type="ORF">CDH04_03020</name>
    <name evidence="3" type="ORF">FZC43_03020</name>
</gene>
<accession>A0A2Z4XX30</accession>
<keyword evidence="5" id="KW-1185">Reference proteome</keyword>
<organism evidence="2 4">
    <name type="scientific">Francisella adeliensis</name>
    <dbReference type="NCBI Taxonomy" id="2007306"/>
    <lineage>
        <taxon>Bacteria</taxon>
        <taxon>Pseudomonadati</taxon>
        <taxon>Pseudomonadota</taxon>
        <taxon>Gammaproteobacteria</taxon>
        <taxon>Thiotrichales</taxon>
        <taxon>Francisellaceae</taxon>
        <taxon>Francisella</taxon>
    </lineage>
</organism>
<evidence type="ECO:0000313" key="2">
    <source>
        <dbReference type="EMBL" id="AXA33447.1"/>
    </source>
</evidence>
<dbReference type="InterPro" id="IPR036397">
    <property type="entry name" value="RNaseH_sf"/>
</dbReference>
<dbReference type="InterPro" id="IPR010997">
    <property type="entry name" value="HRDC-like_sf"/>
</dbReference>
<dbReference type="GO" id="GO:0000166">
    <property type="term" value="F:nucleotide binding"/>
    <property type="evidence" value="ECO:0007669"/>
    <property type="project" value="InterPro"/>
</dbReference>
<reference evidence="3 5" key="2">
    <citation type="submission" date="2019-08" db="EMBL/GenBank/DDBJ databases">
        <title>Complete genome sequences of Francisella adeliensis (FSC1325 and FSC1326).</title>
        <authorList>
            <person name="Ohrman C."/>
            <person name="Uneklint I."/>
            <person name="Vallesi A."/>
            <person name="Karlsson L."/>
            <person name="Sjodin A."/>
        </authorList>
    </citation>
    <scope>NUCLEOTIDE SEQUENCE [LARGE SCALE GENOMIC DNA]</scope>
    <source>
        <strain evidence="3 5">FSC1325</strain>
    </source>
</reference>
<dbReference type="Pfam" id="PF00570">
    <property type="entry name" value="HRDC"/>
    <property type="match status" value="1"/>
</dbReference>
<evidence type="ECO:0000313" key="4">
    <source>
        <dbReference type="Proteomes" id="UP000251120"/>
    </source>
</evidence>
<dbReference type="RefSeq" id="WP_112869620.1">
    <property type="nucleotide sequence ID" value="NZ_CP021781.1"/>
</dbReference>
<dbReference type="Proteomes" id="UP000681131">
    <property type="component" value="Chromosome"/>
</dbReference>
<dbReference type="SMART" id="SM00474">
    <property type="entry name" value="35EXOc"/>
    <property type="match status" value="1"/>
</dbReference>
<dbReference type="PANTHER" id="PTHR47649:SF1">
    <property type="entry name" value="RIBONUCLEASE D"/>
    <property type="match status" value="1"/>
</dbReference>
<dbReference type="EMBL" id="CP021781">
    <property type="protein sequence ID" value="AXA33447.1"/>
    <property type="molecule type" value="Genomic_DNA"/>
</dbReference>
<reference evidence="2 4" key="1">
    <citation type="submission" date="2017-06" db="EMBL/GenBank/DDBJ databases">
        <title>Complete genome of Francisella adeliensis.</title>
        <authorList>
            <person name="Vallesi A."/>
            <person name="Sjodin A."/>
        </authorList>
    </citation>
    <scope>NUCLEOTIDE SEQUENCE [LARGE SCALE GENOMIC DNA]</scope>
    <source>
        <strain evidence="2 4">FDC440</strain>
    </source>
</reference>
<evidence type="ECO:0000259" key="1">
    <source>
        <dbReference type="PROSITE" id="PS50967"/>
    </source>
</evidence>
<dbReference type="PROSITE" id="PS50967">
    <property type="entry name" value="HRDC"/>
    <property type="match status" value="1"/>
</dbReference>
<dbReference type="InterPro" id="IPR044876">
    <property type="entry name" value="HRDC_dom_sf"/>
</dbReference>
<dbReference type="GO" id="GO:0008408">
    <property type="term" value="F:3'-5' exonuclease activity"/>
    <property type="evidence" value="ECO:0007669"/>
    <property type="project" value="InterPro"/>
</dbReference>
<dbReference type="GO" id="GO:0003676">
    <property type="term" value="F:nucleic acid binding"/>
    <property type="evidence" value="ECO:0007669"/>
    <property type="project" value="InterPro"/>
</dbReference>
<evidence type="ECO:0000313" key="3">
    <source>
        <dbReference type="EMBL" id="QIW11675.1"/>
    </source>
</evidence>
<evidence type="ECO:0000313" key="5">
    <source>
        <dbReference type="Proteomes" id="UP000681131"/>
    </source>
</evidence>
<dbReference type="SUPFAM" id="SSF47819">
    <property type="entry name" value="HRDC-like"/>
    <property type="match status" value="2"/>
</dbReference>
<dbReference type="AlphaFoldDB" id="A0A2Z4XX30"/>
<feature type="domain" description="HRDC" evidence="1">
    <location>
        <begin position="206"/>
        <end position="284"/>
    </location>
</feature>